<gene>
    <name evidence="2" type="ORF">METZ01_LOCUS462680</name>
</gene>
<dbReference type="EMBL" id="UINC01193968">
    <property type="protein sequence ID" value="SVE09826.1"/>
    <property type="molecule type" value="Genomic_DNA"/>
</dbReference>
<evidence type="ECO:0000313" key="2">
    <source>
        <dbReference type="EMBL" id="SVE09826.1"/>
    </source>
</evidence>
<name>A0A383API4_9ZZZZ</name>
<organism evidence="2">
    <name type="scientific">marine metagenome</name>
    <dbReference type="NCBI Taxonomy" id="408172"/>
    <lineage>
        <taxon>unclassified sequences</taxon>
        <taxon>metagenomes</taxon>
        <taxon>ecological metagenomes</taxon>
    </lineage>
</organism>
<evidence type="ECO:0000256" key="1">
    <source>
        <dbReference type="SAM" id="MobiDB-lite"/>
    </source>
</evidence>
<feature type="compositionally biased region" description="Basic and acidic residues" evidence="1">
    <location>
        <begin position="136"/>
        <end position="149"/>
    </location>
</feature>
<proteinExistence type="predicted"/>
<dbReference type="AlphaFoldDB" id="A0A383API4"/>
<feature type="compositionally biased region" description="Basic and acidic residues" evidence="1">
    <location>
        <begin position="156"/>
        <end position="179"/>
    </location>
</feature>
<sequence>DRRRRHRQLEQAKGVPILLALPLARRVLRGLTEAVGRLGFGGMAETEEIAEGMKRCSQCGEVKPATAAYFDKKKSVQSGLTAQCKSCISEKNKKYNEANKEKIAEAGRKYYAANREKIAEAGRKYREANREKIAEKDKKYREANPEKFREKHKKYREANREKIREKKKEWHAANREKIAEKRKKWHEAAAARVRAWLRPRKSPRG</sequence>
<feature type="non-terminal residue" evidence="2">
    <location>
        <position position="1"/>
    </location>
</feature>
<reference evidence="2" key="1">
    <citation type="submission" date="2018-05" db="EMBL/GenBank/DDBJ databases">
        <authorList>
            <person name="Lanie J.A."/>
            <person name="Ng W.-L."/>
            <person name="Kazmierczak K.M."/>
            <person name="Andrzejewski T.M."/>
            <person name="Davidsen T.M."/>
            <person name="Wayne K.J."/>
            <person name="Tettelin H."/>
            <person name="Glass J.I."/>
            <person name="Rusch D."/>
            <person name="Podicherti R."/>
            <person name="Tsui H.-C.T."/>
            <person name="Winkler M.E."/>
        </authorList>
    </citation>
    <scope>NUCLEOTIDE SEQUENCE</scope>
</reference>
<accession>A0A383API4</accession>
<protein>
    <submittedName>
        <fullName evidence="2">Uncharacterized protein</fullName>
    </submittedName>
</protein>
<feature type="region of interest" description="Disordered" evidence="1">
    <location>
        <begin position="136"/>
        <end position="185"/>
    </location>
</feature>